<comment type="caution">
    <text evidence="1">The sequence shown here is derived from an EMBL/GenBank/DDBJ whole genome shotgun (WGS) entry which is preliminary data.</text>
</comment>
<dbReference type="EMBL" id="BMZA01000006">
    <property type="protein sequence ID" value="GGZ05292.1"/>
    <property type="molecule type" value="Genomic_DNA"/>
</dbReference>
<name>A0A918PFY7_9SPHN</name>
<proteinExistence type="predicted"/>
<sequence length="112" mass="12887">MAIHFKTTTPKKLLATYKKAIDDEHIETWSYDGEGDFTHTAPQWFEKAWLRPKITDGSELVFYILAPRETKLTSAEYAIYHGRFIESFLLHCDTLFYEACASAMPENGDVTC</sequence>
<dbReference type="Proteomes" id="UP000648075">
    <property type="component" value="Unassembled WGS sequence"/>
</dbReference>
<dbReference type="AlphaFoldDB" id="A0A918PFY7"/>
<reference evidence="1" key="2">
    <citation type="submission" date="2020-09" db="EMBL/GenBank/DDBJ databases">
        <authorList>
            <person name="Sun Q."/>
            <person name="Kim S."/>
        </authorList>
    </citation>
    <scope>NUCLEOTIDE SEQUENCE</scope>
    <source>
        <strain evidence="1">KCTC 32255</strain>
    </source>
</reference>
<accession>A0A918PFY7</accession>
<organism evidence="1 2">
    <name type="scientific">Novosphingobium colocasiae</name>
    <dbReference type="NCBI Taxonomy" id="1256513"/>
    <lineage>
        <taxon>Bacteria</taxon>
        <taxon>Pseudomonadati</taxon>
        <taxon>Pseudomonadota</taxon>
        <taxon>Alphaproteobacteria</taxon>
        <taxon>Sphingomonadales</taxon>
        <taxon>Sphingomonadaceae</taxon>
        <taxon>Novosphingobium</taxon>
    </lineage>
</organism>
<evidence type="ECO:0000313" key="2">
    <source>
        <dbReference type="Proteomes" id="UP000648075"/>
    </source>
</evidence>
<gene>
    <name evidence="1" type="ORF">GCM10011614_20280</name>
</gene>
<dbReference type="RefSeq" id="WP_189621088.1">
    <property type="nucleotide sequence ID" value="NZ_BMZA01000006.1"/>
</dbReference>
<reference evidence="1" key="1">
    <citation type="journal article" date="2014" name="Int. J. Syst. Evol. Microbiol.">
        <title>Complete genome sequence of Corynebacterium casei LMG S-19264T (=DSM 44701T), isolated from a smear-ripened cheese.</title>
        <authorList>
            <consortium name="US DOE Joint Genome Institute (JGI-PGF)"/>
            <person name="Walter F."/>
            <person name="Albersmeier A."/>
            <person name="Kalinowski J."/>
            <person name="Ruckert C."/>
        </authorList>
    </citation>
    <scope>NUCLEOTIDE SEQUENCE</scope>
    <source>
        <strain evidence="1">KCTC 32255</strain>
    </source>
</reference>
<protein>
    <submittedName>
        <fullName evidence="1">Uncharacterized protein</fullName>
    </submittedName>
</protein>
<keyword evidence="2" id="KW-1185">Reference proteome</keyword>
<evidence type="ECO:0000313" key="1">
    <source>
        <dbReference type="EMBL" id="GGZ05292.1"/>
    </source>
</evidence>